<comment type="subcellular location">
    <subcellularLocation>
        <location evidence="1">Membrane</location>
        <topology evidence="1">Multi-pass membrane protein</topology>
    </subcellularLocation>
</comment>
<feature type="compositionally biased region" description="Polar residues" evidence="5">
    <location>
        <begin position="267"/>
        <end position="287"/>
    </location>
</feature>
<keyword evidence="3 6" id="KW-1133">Transmembrane helix</keyword>
<dbReference type="InterPro" id="IPR017978">
    <property type="entry name" value="GPCR_3_C"/>
</dbReference>
<protein>
    <recommendedName>
        <fullName evidence="7">G-protein coupled receptors family 3 profile domain-containing protein</fullName>
    </recommendedName>
</protein>
<name>A0A7S3DMP9_9STRA</name>
<feature type="compositionally biased region" description="Polar residues" evidence="5">
    <location>
        <begin position="507"/>
        <end position="519"/>
    </location>
</feature>
<proteinExistence type="predicted"/>
<feature type="compositionally biased region" description="Low complexity" evidence="5">
    <location>
        <begin position="345"/>
        <end position="356"/>
    </location>
</feature>
<feature type="region of interest" description="Disordered" evidence="5">
    <location>
        <begin position="503"/>
        <end position="550"/>
    </location>
</feature>
<organism evidence="8">
    <name type="scientific">Entomoneis paludosa</name>
    <dbReference type="NCBI Taxonomy" id="265537"/>
    <lineage>
        <taxon>Eukaryota</taxon>
        <taxon>Sar</taxon>
        <taxon>Stramenopiles</taxon>
        <taxon>Ochrophyta</taxon>
        <taxon>Bacillariophyta</taxon>
        <taxon>Bacillariophyceae</taxon>
        <taxon>Bacillariophycidae</taxon>
        <taxon>Entomoneidaceae</taxon>
        <taxon>Entomoneis</taxon>
    </lineage>
</organism>
<evidence type="ECO:0000256" key="3">
    <source>
        <dbReference type="ARBA" id="ARBA00022989"/>
    </source>
</evidence>
<evidence type="ECO:0000256" key="1">
    <source>
        <dbReference type="ARBA" id="ARBA00004141"/>
    </source>
</evidence>
<feature type="compositionally biased region" description="Basic residues" evidence="5">
    <location>
        <begin position="411"/>
        <end position="421"/>
    </location>
</feature>
<keyword evidence="2 6" id="KW-0812">Transmembrane</keyword>
<feature type="domain" description="G-protein coupled receptors family 3 profile" evidence="7">
    <location>
        <begin position="56"/>
        <end position="186"/>
    </location>
</feature>
<dbReference type="GO" id="GO:0016020">
    <property type="term" value="C:membrane"/>
    <property type="evidence" value="ECO:0007669"/>
    <property type="project" value="UniProtKB-SubCell"/>
</dbReference>
<dbReference type="EMBL" id="HBHT01012939">
    <property type="protein sequence ID" value="CAD9958276.1"/>
    <property type="molecule type" value="Transcribed_RNA"/>
</dbReference>
<feature type="region of interest" description="Disordered" evidence="5">
    <location>
        <begin position="267"/>
        <end position="322"/>
    </location>
</feature>
<dbReference type="PROSITE" id="PS50259">
    <property type="entry name" value="G_PROTEIN_RECEP_F3_4"/>
    <property type="match status" value="1"/>
</dbReference>
<dbReference type="GO" id="GO:0004930">
    <property type="term" value="F:G protein-coupled receptor activity"/>
    <property type="evidence" value="ECO:0007669"/>
    <property type="project" value="InterPro"/>
</dbReference>
<dbReference type="AlphaFoldDB" id="A0A7S3DMP9"/>
<accession>A0A7S3DMP9</accession>
<feature type="transmembrane region" description="Helical" evidence="6">
    <location>
        <begin position="147"/>
        <end position="166"/>
    </location>
</feature>
<reference evidence="8" key="1">
    <citation type="submission" date="2021-01" db="EMBL/GenBank/DDBJ databases">
        <authorList>
            <person name="Corre E."/>
            <person name="Pelletier E."/>
            <person name="Niang G."/>
            <person name="Scheremetjew M."/>
            <person name="Finn R."/>
            <person name="Kale V."/>
            <person name="Holt S."/>
            <person name="Cochrane G."/>
            <person name="Meng A."/>
            <person name="Brown T."/>
            <person name="Cohen L."/>
        </authorList>
    </citation>
    <scope>NUCLEOTIDE SEQUENCE</scope>
    <source>
        <strain evidence="8">CCMP125</strain>
    </source>
</reference>
<gene>
    <name evidence="8" type="ORF">APAL1065_LOCUS8659</name>
</gene>
<feature type="compositionally biased region" description="Polar residues" evidence="5">
    <location>
        <begin position="399"/>
        <end position="410"/>
    </location>
</feature>
<keyword evidence="4 6" id="KW-0472">Membrane</keyword>
<evidence type="ECO:0000256" key="6">
    <source>
        <dbReference type="SAM" id="Phobius"/>
    </source>
</evidence>
<evidence type="ECO:0000313" key="8">
    <source>
        <dbReference type="EMBL" id="CAD9958276.1"/>
    </source>
</evidence>
<feature type="compositionally biased region" description="Basic and acidic residues" evidence="5">
    <location>
        <begin position="299"/>
        <end position="311"/>
    </location>
</feature>
<feature type="region of interest" description="Disordered" evidence="5">
    <location>
        <begin position="343"/>
        <end position="422"/>
    </location>
</feature>
<evidence type="ECO:0000259" key="7">
    <source>
        <dbReference type="PROSITE" id="PS50259"/>
    </source>
</evidence>
<evidence type="ECO:0000256" key="5">
    <source>
        <dbReference type="SAM" id="MobiDB-lite"/>
    </source>
</evidence>
<feature type="compositionally biased region" description="Acidic residues" evidence="5">
    <location>
        <begin position="540"/>
        <end position="550"/>
    </location>
</feature>
<feature type="transmembrane region" description="Helical" evidence="6">
    <location>
        <begin position="172"/>
        <end position="194"/>
    </location>
</feature>
<feature type="region of interest" description="Disordered" evidence="5">
    <location>
        <begin position="21"/>
        <end position="44"/>
    </location>
</feature>
<evidence type="ECO:0000256" key="2">
    <source>
        <dbReference type="ARBA" id="ARBA00022692"/>
    </source>
</evidence>
<dbReference type="Pfam" id="PF00003">
    <property type="entry name" value="7tm_3"/>
    <property type="match status" value="1"/>
</dbReference>
<feature type="transmembrane region" description="Helical" evidence="6">
    <location>
        <begin position="107"/>
        <end position="127"/>
    </location>
</feature>
<evidence type="ECO:0000256" key="4">
    <source>
        <dbReference type="ARBA" id="ARBA00023136"/>
    </source>
</evidence>
<sequence>MTYLTCQCRCCFFPNLPGSSRNMDHSSQRQQQQQQPPTGNPRKVRTQVTEWQLTSLVALLVAPQLILQVLAVTLQPLHQSISFNDEESVGRVVCEPRNDDLAIGQRIATYGYIVFGLLVLGLLLMAFQSRQLPSLFDESSKIFDSTLTTVTILVMGTAILIVTATPETSPSVNYLVSIFVILSVTVNTSLRILWNQLGMIWRGETVIVSQLVLDHSKEQRNHQSMARSGQGRSGTTHTALRNTVLYDQEGILNSAVASVQQQHYQYTNSDERVTSNSAYTSHNSAITPPQDYYDVSSTTHHENDDEERRMPEEEEEPVVVDTDDRYEEEPIDDEEGEIVLIDGESSSSPPQHVSPVLAADGNEPFADESASTPGEPVSRLDVTTATTHRAMPSKGVVFSKSTRPGDVSTTSRKKNSSKRRPGHEILIELDQAPSRRLLLKMVDMQERVGRVTQRIMTGMAVSKVDWEEARSLTSRVGNMFQEEVVFGWENVHQQIIPEDASVRRLRSSPTSRVPLSSTGPLVESSARRASSTPFVVSPDDVNEDEPSQVL</sequence>